<evidence type="ECO:0000313" key="2">
    <source>
        <dbReference type="EMBL" id="EDV21796.1"/>
    </source>
</evidence>
<sequence>MKNLLILALLSIVIHAAFGEVLDEKLPYKGLKPKSCLEIKYINPEINTNGIYIIYDSKNAAYHAYCDFKSDAPFVWTLIESFDRNIGVYGSKLPNAWRFQRSYTVNAPYNENNPAHWSAFRMSLANMRTINSINTTTHWRATCNFNEYAQNLTKDIERNDYMRNNICDLNIVYLYSFGCHQFDYVIVRGNACVRCYFPFWASTSYHPTFLASHTTKYCGRYKFPGAVPSHQESDFGHYNGYSTKHTCSSYGSSTANWWLGGLYEPQTHTML</sequence>
<feature type="chain" id="PRO_5002798607" description="Fibrinogen C-terminal domain-containing protein" evidence="1">
    <location>
        <begin position="20"/>
        <end position="271"/>
    </location>
</feature>
<protein>
    <recommendedName>
        <fullName evidence="4">Fibrinogen C-terminal domain-containing protein</fullName>
    </recommendedName>
</protein>
<dbReference type="InParanoid" id="B3S6P6"/>
<dbReference type="PhylomeDB" id="B3S6P6"/>
<dbReference type="GeneID" id="6757157"/>
<dbReference type="EMBL" id="DS985252">
    <property type="protein sequence ID" value="EDV21796.1"/>
    <property type="molecule type" value="Genomic_DNA"/>
</dbReference>
<dbReference type="KEGG" id="tad:TRIADDRAFT_59880"/>
<dbReference type="Proteomes" id="UP000009022">
    <property type="component" value="Unassembled WGS sequence"/>
</dbReference>
<gene>
    <name evidence="2" type="ORF">TRIADDRAFT_59880</name>
</gene>
<evidence type="ECO:0000256" key="1">
    <source>
        <dbReference type="SAM" id="SignalP"/>
    </source>
</evidence>
<proteinExistence type="predicted"/>
<keyword evidence="1" id="KW-0732">Signal</keyword>
<dbReference type="CTD" id="6757157"/>
<dbReference type="RefSeq" id="XP_002115944.1">
    <property type="nucleotide sequence ID" value="XM_002115908.1"/>
</dbReference>
<dbReference type="OrthoDB" id="5945834at2759"/>
<dbReference type="HOGENOM" id="CLU_084880_0_0_1"/>
<reference evidence="2 3" key="1">
    <citation type="journal article" date="2008" name="Nature">
        <title>The Trichoplax genome and the nature of placozoans.</title>
        <authorList>
            <person name="Srivastava M."/>
            <person name="Begovic E."/>
            <person name="Chapman J."/>
            <person name="Putnam N.H."/>
            <person name="Hellsten U."/>
            <person name="Kawashima T."/>
            <person name="Kuo A."/>
            <person name="Mitros T."/>
            <person name="Salamov A."/>
            <person name="Carpenter M.L."/>
            <person name="Signorovitch A.Y."/>
            <person name="Moreno M.A."/>
            <person name="Kamm K."/>
            <person name="Grimwood J."/>
            <person name="Schmutz J."/>
            <person name="Shapiro H."/>
            <person name="Grigoriev I.V."/>
            <person name="Buss L.W."/>
            <person name="Schierwater B."/>
            <person name="Dellaporta S.L."/>
            <person name="Rokhsar D.S."/>
        </authorList>
    </citation>
    <scope>NUCLEOTIDE SEQUENCE [LARGE SCALE GENOMIC DNA]</scope>
    <source>
        <strain evidence="2 3">Grell-BS-1999</strain>
    </source>
</reference>
<feature type="signal peptide" evidence="1">
    <location>
        <begin position="1"/>
        <end position="19"/>
    </location>
</feature>
<dbReference type="GO" id="GO:0005615">
    <property type="term" value="C:extracellular space"/>
    <property type="evidence" value="ECO:0000318"/>
    <property type="project" value="GO_Central"/>
</dbReference>
<evidence type="ECO:0008006" key="4">
    <source>
        <dbReference type="Google" id="ProtNLM"/>
    </source>
</evidence>
<evidence type="ECO:0000313" key="3">
    <source>
        <dbReference type="Proteomes" id="UP000009022"/>
    </source>
</evidence>
<dbReference type="AlphaFoldDB" id="B3S6P6"/>
<dbReference type="GO" id="GO:0070492">
    <property type="term" value="F:oligosaccharide binding"/>
    <property type="evidence" value="ECO:0000318"/>
    <property type="project" value="GO_Central"/>
</dbReference>
<accession>B3S6P6</accession>
<keyword evidence="3" id="KW-1185">Reference proteome</keyword>
<name>B3S6P6_TRIAD</name>
<organism evidence="2 3">
    <name type="scientific">Trichoplax adhaerens</name>
    <name type="common">Trichoplax reptans</name>
    <dbReference type="NCBI Taxonomy" id="10228"/>
    <lineage>
        <taxon>Eukaryota</taxon>
        <taxon>Metazoa</taxon>
        <taxon>Placozoa</taxon>
        <taxon>Uniplacotomia</taxon>
        <taxon>Trichoplacea</taxon>
        <taxon>Trichoplacidae</taxon>
        <taxon>Trichoplax</taxon>
    </lineage>
</organism>